<dbReference type="Gene3D" id="3.40.190.150">
    <property type="entry name" value="Bordetella uptake gene, domain 1"/>
    <property type="match status" value="1"/>
</dbReference>
<dbReference type="Gene3D" id="3.40.190.10">
    <property type="entry name" value="Periplasmic binding protein-like II"/>
    <property type="match status" value="1"/>
</dbReference>
<dbReference type="PANTHER" id="PTHR42928">
    <property type="entry name" value="TRICARBOXYLATE-BINDING PROTEIN"/>
    <property type="match status" value="1"/>
</dbReference>
<organism evidence="3 4">
    <name type="scientific">Phytohabitans aurantiacus</name>
    <dbReference type="NCBI Taxonomy" id="3016789"/>
    <lineage>
        <taxon>Bacteria</taxon>
        <taxon>Bacillati</taxon>
        <taxon>Actinomycetota</taxon>
        <taxon>Actinomycetes</taxon>
        <taxon>Micromonosporales</taxon>
        <taxon>Micromonosporaceae</taxon>
    </lineage>
</organism>
<evidence type="ECO:0000313" key="4">
    <source>
        <dbReference type="Proteomes" id="UP001144280"/>
    </source>
</evidence>
<evidence type="ECO:0000256" key="2">
    <source>
        <dbReference type="SAM" id="SignalP"/>
    </source>
</evidence>
<dbReference type="Pfam" id="PF03401">
    <property type="entry name" value="TctC"/>
    <property type="match status" value="1"/>
</dbReference>
<evidence type="ECO:0000313" key="3">
    <source>
        <dbReference type="EMBL" id="GLH95349.1"/>
    </source>
</evidence>
<evidence type="ECO:0000256" key="1">
    <source>
        <dbReference type="ARBA" id="ARBA00006987"/>
    </source>
</evidence>
<feature type="signal peptide" evidence="2">
    <location>
        <begin position="1"/>
        <end position="24"/>
    </location>
</feature>
<reference evidence="3" key="1">
    <citation type="submission" date="2022-12" db="EMBL/GenBank/DDBJ databases">
        <title>New Phytohabitans aurantiacus sp. RD004123 nov., an actinomycete isolated from soil.</title>
        <authorList>
            <person name="Triningsih D.W."/>
            <person name="Harunari E."/>
            <person name="Igarashi Y."/>
        </authorList>
    </citation>
    <scope>NUCLEOTIDE SEQUENCE</scope>
    <source>
        <strain evidence="3">RD004123</strain>
    </source>
</reference>
<dbReference type="CDD" id="cd07012">
    <property type="entry name" value="PBP2_Bug_TTT"/>
    <property type="match status" value="1"/>
</dbReference>
<keyword evidence="2" id="KW-0732">Signal</keyword>
<comment type="caution">
    <text evidence="3">The sequence shown here is derived from an EMBL/GenBank/DDBJ whole genome shotgun (WGS) entry which is preliminary data.</text>
</comment>
<accession>A0ABQ5QLX4</accession>
<keyword evidence="4" id="KW-1185">Reference proteome</keyword>
<name>A0ABQ5QLX4_9ACTN</name>
<dbReference type="Proteomes" id="UP001144280">
    <property type="component" value="Unassembled WGS sequence"/>
</dbReference>
<dbReference type="InterPro" id="IPR005064">
    <property type="entry name" value="BUG"/>
</dbReference>
<dbReference type="EMBL" id="BSDI01000002">
    <property type="protein sequence ID" value="GLH95349.1"/>
    <property type="molecule type" value="Genomic_DNA"/>
</dbReference>
<dbReference type="PIRSF" id="PIRSF017082">
    <property type="entry name" value="YflP"/>
    <property type="match status" value="1"/>
</dbReference>
<dbReference type="InterPro" id="IPR042100">
    <property type="entry name" value="Bug_dom1"/>
</dbReference>
<gene>
    <name evidence="3" type="ORF">Pa4123_06210</name>
</gene>
<sequence>MSESYTRRRVLAALAAVSVLPVAACGGVKGGSDDAGSDYPTRAVNFTVPFAAGGSGDLISRAVAKAAEKPLGQSIVIANKPGANGAVGGKEVLASSPDGYNIALAVKSLFAITPLVVEDPTAIQPDKMEIVTTLVQEDYVLVVNAQSPYQTVEDLVKAPSVKYATAGVGTGGQLSQALLFKGAGTKATDVPFDGGAPAVTALLGKQVDALSGSLAETMEHIKAGKLRPLAIFSTERSEFLPEVPTAKEKGYDVVVDQRRFIIAPVGLPEAVSTKLEQAFAEARKDSAYETFLKDNYMERWEVSDEEARQHLKDSAAQFESLAQKFGLTFKS</sequence>
<feature type="chain" id="PRO_5045080112" evidence="2">
    <location>
        <begin position="25"/>
        <end position="331"/>
    </location>
</feature>
<protein>
    <submittedName>
        <fullName evidence="3">ABC transporter substrate-binding protein</fullName>
    </submittedName>
</protein>
<dbReference type="PANTHER" id="PTHR42928:SF5">
    <property type="entry name" value="BLR1237 PROTEIN"/>
    <property type="match status" value="1"/>
</dbReference>
<dbReference type="SUPFAM" id="SSF53850">
    <property type="entry name" value="Periplasmic binding protein-like II"/>
    <property type="match status" value="1"/>
</dbReference>
<proteinExistence type="inferred from homology"/>
<dbReference type="RefSeq" id="WP_281892340.1">
    <property type="nucleotide sequence ID" value="NZ_BSDI01000002.1"/>
</dbReference>
<comment type="similarity">
    <text evidence="1">Belongs to the UPF0065 (bug) family.</text>
</comment>